<reference evidence="2" key="1">
    <citation type="journal article" date="2023" name="G3 (Bethesda)">
        <title>A reference genome for the long-term kleptoplast-retaining sea slug Elysia crispata morphotype clarki.</title>
        <authorList>
            <person name="Eastman K.E."/>
            <person name="Pendleton A.L."/>
            <person name="Shaikh M.A."/>
            <person name="Suttiyut T."/>
            <person name="Ogas R."/>
            <person name="Tomko P."/>
            <person name="Gavelis G."/>
            <person name="Widhalm J.R."/>
            <person name="Wisecaver J.H."/>
        </authorList>
    </citation>
    <scope>NUCLEOTIDE SEQUENCE</scope>
    <source>
        <strain evidence="2">ECLA1</strain>
    </source>
</reference>
<evidence type="ECO:0000313" key="2">
    <source>
        <dbReference type="EMBL" id="KAK3756740.1"/>
    </source>
</evidence>
<sequence length="150" mass="17166">MSTLVISWVTSQLTIRHLKQNTTDTPAECKWISKWRTMRDDEGLTIRHLRQNTTGGSPNRIVKDNADADRKEVHQQAAAARGKHDQLMYPNINTLLSFVCTLPVTTSEVERTITIIKTYLRSSITKDRLNGLALMLIHYDRDVDSEHECC</sequence>
<dbReference type="AlphaFoldDB" id="A0AAE0YTH1"/>
<comment type="caution">
    <text evidence="2">The sequence shown here is derived from an EMBL/GenBank/DDBJ whole genome shotgun (WGS) entry which is preliminary data.</text>
</comment>
<feature type="domain" description="HAT C-terminal dimerisation" evidence="1">
    <location>
        <begin position="86"/>
        <end position="139"/>
    </location>
</feature>
<dbReference type="InterPro" id="IPR008906">
    <property type="entry name" value="HATC_C_dom"/>
</dbReference>
<dbReference type="PANTHER" id="PTHR46289">
    <property type="entry name" value="52 KDA REPRESSOR OF THE INHIBITOR OF THE PROTEIN KINASE-LIKE PROTEIN-RELATED"/>
    <property type="match status" value="1"/>
</dbReference>
<organism evidence="2 3">
    <name type="scientific">Elysia crispata</name>
    <name type="common">lettuce slug</name>
    <dbReference type="NCBI Taxonomy" id="231223"/>
    <lineage>
        <taxon>Eukaryota</taxon>
        <taxon>Metazoa</taxon>
        <taxon>Spiralia</taxon>
        <taxon>Lophotrochozoa</taxon>
        <taxon>Mollusca</taxon>
        <taxon>Gastropoda</taxon>
        <taxon>Heterobranchia</taxon>
        <taxon>Euthyneura</taxon>
        <taxon>Panpulmonata</taxon>
        <taxon>Sacoglossa</taxon>
        <taxon>Placobranchoidea</taxon>
        <taxon>Plakobranchidae</taxon>
        <taxon>Elysia</taxon>
    </lineage>
</organism>
<proteinExistence type="predicted"/>
<dbReference type="Pfam" id="PF05699">
    <property type="entry name" value="Dimer_Tnp_hAT"/>
    <property type="match status" value="1"/>
</dbReference>
<gene>
    <name evidence="2" type="ORF">RRG08_018464</name>
</gene>
<dbReference type="GO" id="GO:0046983">
    <property type="term" value="F:protein dimerization activity"/>
    <property type="evidence" value="ECO:0007669"/>
    <property type="project" value="InterPro"/>
</dbReference>
<keyword evidence="3" id="KW-1185">Reference proteome</keyword>
<evidence type="ECO:0000259" key="1">
    <source>
        <dbReference type="Pfam" id="PF05699"/>
    </source>
</evidence>
<dbReference type="InterPro" id="IPR052958">
    <property type="entry name" value="IFN-induced_PKR_regulator"/>
</dbReference>
<name>A0AAE0YTH1_9GAST</name>
<dbReference type="EMBL" id="JAWDGP010005477">
    <property type="protein sequence ID" value="KAK3756740.1"/>
    <property type="molecule type" value="Genomic_DNA"/>
</dbReference>
<accession>A0AAE0YTH1</accession>
<protein>
    <recommendedName>
        <fullName evidence="1">HAT C-terminal dimerisation domain-containing protein</fullName>
    </recommendedName>
</protein>
<evidence type="ECO:0000313" key="3">
    <source>
        <dbReference type="Proteomes" id="UP001283361"/>
    </source>
</evidence>
<dbReference type="PANTHER" id="PTHR46289:SF14">
    <property type="entry name" value="DUF4371 DOMAIN-CONTAINING PROTEIN"/>
    <property type="match status" value="1"/>
</dbReference>
<dbReference type="Proteomes" id="UP001283361">
    <property type="component" value="Unassembled WGS sequence"/>
</dbReference>